<dbReference type="EMBL" id="JBAMIC010000019">
    <property type="protein sequence ID" value="KAK7093191.1"/>
    <property type="molecule type" value="Genomic_DNA"/>
</dbReference>
<evidence type="ECO:0000313" key="1">
    <source>
        <dbReference type="EMBL" id="KAK7093191.1"/>
    </source>
</evidence>
<proteinExistence type="predicted"/>
<organism evidence="1 2">
    <name type="scientific">Littorina saxatilis</name>
    <dbReference type="NCBI Taxonomy" id="31220"/>
    <lineage>
        <taxon>Eukaryota</taxon>
        <taxon>Metazoa</taxon>
        <taxon>Spiralia</taxon>
        <taxon>Lophotrochozoa</taxon>
        <taxon>Mollusca</taxon>
        <taxon>Gastropoda</taxon>
        <taxon>Caenogastropoda</taxon>
        <taxon>Littorinimorpha</taxon>
        <taxon>Littorinoidea</taxon>
        <taxon>Littorinidae</taxon>
        <taxon>Littorina</taxon>
    </lineage>
</organism>
<sequence>MAFDPGVLLSGPSCNPGTALPAWPGADSSFVSVTCDNGAKFSSLMKAGVNSSIRMTGDVSTDVWENDSLTLAWPREIIFLRGE</sequence>
<accession>A0AAN9ATW0</accession>
<gene>
    <name evidence="1" type="ORF">V1264_006987</name>
</gene>
<name>A0AAN9ATW0_9CAEN</name>
<reference evidence="1 2" key="1">
    <citation type="submission" date="2024-02" db="EMBL/GenBank/DDBJ databases">
        <title>Chromosome-scale genome assembly of the rough periwinkle Littorina saxatilis.</title>
        <authorList>
            <person name="De Jode A."/>
            <person name="Faria R."/>
            <person name="Formenti G."/>
            <person name="Sims Y."/>
            <person name="Smith T.P."/>
            <person name="Tracey A."/>
            <person name="Wood J.M.D."/>
            <person name="Zagrodzka Z.B."/>
            <person name="Johannesson K."/>
            <person name="Butlin R.K."/>
            <person name="Leder E.H."/>
        </authorList>
    </citation>
    <scope>NUCLEOTIDE SEQUENCE [LARGE SCALE GENOMIC DNA]</scope>
    <source>
        <strain evidence="1">Snail1</strain>
        <tissue evidence="1">Muscle</tissue>
    </source>
</reference>
<protein>
    <submittedName>
        <fullName evidence="1">Uncharacterized protein</fullName>
    </submittedName>
</protein>
<keyword evidence="2" id="KW-1185">Reference proteome</keyword>
<dbReference type="Proteomes" id="UP001374579">
    <property type="component" value="Unassembled WGS sequence"/>
</dbReference>
<dbReference type="AlphaFoldDB" id="A0AAN9ATW0"/>
<evidence type="ECO:0000313" key="2">
    <source>
        <dbReference type="Proteomes" id="UP001374579"/>
    </source>
</evidence>
<comment type="caution">
    <text evidence="1">The sequence shown here is derived from an EMBL/GenBank/DDBJ whole genome shotgun (WGS) entry which is preliminary data.</text>
</comment>